<evidence type="ECO:0000256" key="8">
    <source>
        <dbReference type="RuleBase" id="RU363032"/>
    </source>
</evidence>
<keyword evidence="6 8" id="KW-1133">Transmembrane helix</keyword>
<gene>
    <name evidence="10" type="ORF">ACFQ07_29115</name>
</gene>
<dbReference type="Proteomes" id="UP001597083">
    <property type="component" value="Unassembled WGS sequence"/>
</dbReference>
<feature type="non-terminal residue" evidence="10">
    <location>
        <position position="267"/>
    </location>
</feature>
<feature type="transmembrane region" description="Helical" evidence="8">
    <location>
        <begin position="181"/>
        <end position="201"/>
    </location>
</feature>
<reference evidence="11" key="1">
    <citation type="journal article" date="2019" name="Int. J. Syst. Evol. Microbiol.">
        <title>The Global Catalogue of Microorganisms (GCM) 10K type strain sequencing project: providing services to taxonomists for standard genome sequencing and annotation.</title>
        <authorList>
            <consortium name="The Broad Institute Genomics Platform"/>
            <consortium name="The Broad Institute Genome Sequencing Center for Infectious Disease"/>
            <person name="Wu L."/>
            <person name="Ma J."/>
        </authorList>
    </citation>
    <scope>NUCLEOTIDE SEQUENCE [LARGE SCALE GENOMIC DNA]</scope>
    <source>
        <strain evidence="11">JCM 31696</strain>
    </source>
</reference>
<dbReference type="InterPro" id="IPR000515">
    <property type="entry name" value="MetI-like"/>
</dbReference>
<feature type="transmembrane region" description="Helical" evidence="8">
    <location>
        <begin position="134"/>
        <end position="153"/>
    </location>
</feature>
<proteinExistence type="inferred from homology"/>
<name>A0ABW3CS78_9ACTN</name>
<feature type="transmembrane region" description="Helical" evidence="8">
    <location>
        <begin position="207"/>
        <end position="225"/>
    </location>
</feature>
<feature type="transmembrane region" description="Helical" evidence="8">
    <location>
        <begin position="65"/>
        <end position="92"/>
    </location>
</feature>
<feature type="transmembrane region" description="Helical" evidence="8">
    <location>
        <begin position="237"/>
        <end position="258"/>
    </location>
</feature>
<keyword evidence="3 8" id="KW-0813">Transport</keyword>
<dbReference type="InterPro" id="IPR051789">
    <property type="entry name" value="Bact_Polyamine_Transport"/>
</dbReference>
<evidence type="ECO:0000256" key="4">
    <source>
        <dbReference type="ARBA" id="ARBA00022475"/>
    </source>
</evidence>
<evidence type="ECO:0000256" key="1">
    <source>
        <dbReference type="ARBA" id="ARBA00004651"/>
    </source>
</evidence>
<dbReference type="EMBL" id="JBHTIR010004069">
    <property type="protein sequence ID" value="MFD0856336.1"/>
    <property type="molecule type" value="Genomic_DNA"/>
</dbReference>
<sequence length="267" mass="28994">MRNGLLRGRGLQIYTYILIAWLVLPIAVMILFGFNDTQSKQNFRWEGFTLRWYGELFARADLTTALINSVTIALLSTLITTVLGTLAGLALGRFRFRGRGATTLVLFMAISCPEIVMGAALLSMFVTFNLPRGYGTILVAHVMFSIAFVAVTVRARVSMLDPSVEEAAQDLGAGPWTRFRLITFPMIRPGVIAGALLAFVLSIDDFVITNFTSGATVTFPLWIYGSTRTGTPPQVNVMGTLIFAVGILIAILSARRAASPPPALPDT</sequence>
<feature type="transmembrane region" description="Helical" evidence="8">
    <location>
        <begin position="12"/>
        <end position="34"/>
    </location>
</feature>
<evidence type="ECO:0000256" key="6">
    <source>
        <dbReference type="ARBA" id="ARBA00022989"/>
    </source>
</evidence>
<feature type="domain" description="ABC transmembrane type-1" evidence="9">
    <location>
        <begin position="66"/>
        <end position="253"/>
    </location>
</feature>
<evidence type="ECO:0000313" key="11">
    <source>
        <dbReference type="Proteomes" id="UP001597083"/>
    </source>
</evidence>
<evidence type="ECO:0000313" key="10">
    <source>
        <dbReference type="EMBL" id="MFD0856336.1"/>
    </source>
</evidence>
<protein>
    <submittedName>
        <fullName evidence="10">ABC transporter permease</fullName>
    </submittedName>
</protein>
<evidence type="ECO:0000256" key="5">
    <source>
        <dbReference type="ARBA" id="ARBA00022692"/>
    </source>
</evidence>
<feature type="transmembrane region" description="Helical" evidence="8">
    <location>
        <begin position="104"/>
        <end position="128"/>
    </location>
</feature>
<keyword evidence="11" id="KW-1185">Reference proteome</keyword>
<dbReference type="SUPFAM" id="SSF161098">
    <property type="entry name" value="MetI-like"/>
    <property type="match status" value="1"/>
</dbReference>
<dbReference type="CDD" id="cd06261">
    <property type="entry name" value="TM_PBP2"/>
    <property type="match status" value="1"/>
</dbReference>
<dbReference type="InterPro" id="IPR035906">
    <property type="entry name" value="MetI-like_sf"/>
</dbReference>
<evidence type="ECO:0000256" key="3">
    <source>
        <dbReference type="ARBA" id="ARBA00022448"/>
    </source>
</evidence>
<comment type="caution">
    <text evidence="10">The sequence shown here is derived from an EMBL/GenBank/DDBJ whole genome shotgun (WGS) entry which is preliminary data.</text>
</comment>
<dbReference type="Pfam" id="PF00528">
    <property type="entry name" value="BPD_transp_1"/>
    <property type="match status" value="1"/>
</dbReference>
<dbReference type="PANTHER" id="PTHR43848">
    <property type="entry name" value="PUTRESCINE TRANSPORT SYSTEM PERMEASE PROTEIN POTI"/>
    <property type="match status" value="1"/>
</dbReference>
<evidence type="ECO:0000256" key="2">
    <source>
        <dbReference type="ARBA" id="ARBA00007069"/>
    </source>
</evidence>
<accession>A0ABW3CS78</accession>
<organism evidence="10 11">
    <name type="scientific">Actinomadura adrarensis</name>
    <dbReference type="NCBI Taxonomy" id="1819600"/>
    <lineage>
        <taxon>Bacteria</taxon>
        <taxon>Bacillati</taxon>
        <taxon>Actinomycetota</taxon>
        <taxon>Actinomycetes</taxon>
        <taxon>Streptosporangiales</taxon>
        <taxon>Thermomonosporaceae</taxon>
        <taxon>Actinomadura</taxon>
    </lineage>
</organism>
<comment type="similarity">
    <text evidence="2">Belongs to the binding-protein-dependent transport system permease family. CysTW subfamily.</text>
</comment>
<dbReference type="PANTHER" id="PTHR43848:SF2">
    <property type="entry name" value="PUTRESCINE TRANSPORT SYSTEM PERMEASE PROTEIN POTI"/>
    <property type="match status" value="1"/>
</dbReference>
<keyword evidence="4" id="KW-1003">Cell membrane</keyword>
<keyword evidence="5 8" id="KW-0812">Transmembrane</keyword>
<dbReference type="PROSITE" id="PS50928">
    <property type="entry name" value="ABC_TM1"/>
    <property type="match status" value="1"/>
</dbReference>
<evidence type="ECO:0000259" key="9">
    <source>
        <dbReference type="PROSITE" id="PS50928"/>
    </source>
</evidence>
<evidence type="ECO:0000256" key="7">
    <source>
        <dbReference type="ARBA" id="ARBA00023136"/>
    </source>
</evidence>
<dbReference type="Gene3D" id="1.10.3720.10">
    <property type="entry name" value="MetI-like"/>
    <property type="match status" value="1"/>
</dbReference>
<keyword evidence="7 8" id="KW-0472">Membrane</keyword>
<comment type="subcellular location">
    <subcellularLocation>
        <location evidence="1 8">Cell membrane</location>
        <topology evidence="1 8">Multi-pass membrane protein</topology>
    </subcellularLocation>
</comment>